<dbReference type="EMBL" id="BAABJE010000001">
    <property type="protein sequence ID" value="GAA4784645.1"/>
    <property type="molecule type" value="Genomic_DNA"/>
</dbReference>
<comment type="similarity">
    <text evidence="1 5">Belongs to the peptidase S8 family.</text>
</comment>
<dbReference type="PANTHER" id="PTHR43806:SF11">
    <property type="entry name" value="CEREVISIN-RELATED"/>
    <property type="match status" value="1"/>
</dbReference>
<dbReference type="InterPro" id="IPR036852">
    <property type="entry name" value="Peptidase_S8/S53_dom_sf"/>
</dbReference>
<dbReference type="RefSeq" id="WP_345301840.1">
    <property type="nucleotide sequence ID" value="NZ_BAABJE010000001.1"/>
</dbReference>
<feature type="chain" id="PRO_5046926710" evidence="6">
    <location>
        <begin position="29"/>
        <end position="472"/>
    </location>
</feature>
<accession>A0ABP9AQS9</accession>
<feature type="active site" description="Charge relay system" evidence="5">
    <location>
        <position position="174"/>
    </location>
</feature>
<gene>
    <name evidence="8" type="ORF">GCM10023307_06700</name>
</gene>
<dbReference type="Proteomes" id="UP001499959">
    <property type="component" value="Unassembled WGS sequence"/>
</dbReference>
<name>A0ABP9AQS9_9GAMM</name>
<dbReference type="Gene3D" id="3.40.50.200">
    <property type="entry name" value="Peptidase S8/S53 domain"/>
    <property type="match status" value="1"/>
</dbReference>
<dbReference type="InterPro" id="IPR050131">
    <property type="entry name" value="Peptidase_S8_subtilisin-like"/>
</dbReference>
<evidence type="ECO:0000313" key="8">
    <source>
        <dbReference type="EMBL" id="GAA4784645.1"/>
    </source>
</evidence>
<dbReference type="PROSITE" id="PS00137">
    <property type="entry name" value="SUBTILASE_HIS"/>
    <property type="match status" value="1"/>
</dbReference>
<dbReference type="PROSITE" id="PS51892">
    <property type="entry name" value="SUBTILASE"/>
    <property type="match status" value="1"/>
</dbReference>
<keyword evidence="2 5" id="KW-0645">Protease</keyword>
<comment type="caution">
    <text evidence="8">The sequence shown here is derived from an EMBL/GenBank/DDBJ whole genome shotgun (WGS) entry which is preliminary data.</text>
</comment>
<keyword evidence="6" id="KW-0732">Signal</keyword>
<evidence type="ECO:0000256" key="4">
    <source>
        <dbReference type="ARBA" id="ARBA00022825"/>
    </source>
</evidence>
<protein>
    <submittedName>
        <fullName evidence="8">S8 family peptidase</fullName>
    </submittedName>
</protein>
<evidence type="ECO:0000259" key="7">
    <source>
        <dbReference type="Pfam" id="PF00082"/>
    </source>
</evidence>
<feature type="active site" description="Charge relay system" evidence="5">
    <location>
        <position position="410"/>
    </location>
</feature>
<feature type="domain" description="Peptidase S8/S53" evidence="7">
    <location>
        <begin position="165"/>
        <end position="444"/>
    </location>
</feature>
<feature type="signal peptide" evidence="6">
    <location>
        <begin position="1"/>
        <end position="28"/>
    </location>
</feature>
<evidence type="ECO:0000313" key="9">
    <source>
        <dbReference type="Proteomes" id="UP001499959"/>
    </source>
</evidence>
<dbReference type="Pfam" id="PF00082">
    <property type="entry name" value="Peptidase_S8"/>
    <property type="match status" value="1"/>
</dbReference>
<sequence>MSIRHRNTRRLALAVAVSATLLAGQAIAADRVNVSGLASGEPIDGIIVTYRDGSSVKRDKALMMSRIGSVAGNAFARSKAANLRHERTLGVGADLIGIDRPLDRAEAETLMRAIATDPDVVAVEPNIRLYPTLTPNDQFYSVQYGLQNGVGGSNANLAWDTGFRGAGQIVAVIDTGYRPHVDLNANIINGYDFISNVTVANDGNGRDSSALDPGDWTTAGQCYAGSPASNSSWHGTHVAGTVAALTNNTTGVAGMAYQAKVLAVRALGRCGGSLADIADAVTWASGGTVAGVPAVGANKASVINMSLGGGGTCAGSVMQTAITGALSRGTVVVVAAGNSNANVSGFTPASCTGAGLIVVGATTSTGAKASFSNYGTGVDISAPGDRIASTLNAGTTVPGADNYVYYSGTSMASPHVAGLVAMMRSKPSTDCTPSACETLIKNNRKPFGVVPPAGTPIGTGIINAQQTINATP</sequence>
<dbReference type="PROSITE" id="PS00138">
    <property type="entry name" value="SUBTILASE_SER"/>
    <property type="match status" value="1"/>
</dbReference>
<evidence type="ECO:0000256" key="2">
    <source>
        <dbReference type="ARBA" id="ARBA00022670"/>
    </source>
</evidence>
<keyword evidence="9" id="KW-1185">Reference proteome</keyword>
<dbReference type="InterPro" id="IPR022398">
    <property type="entry name" value="Peptidase_S8_His-AS"/>
</dbReference>
<dbReference type="InterPro" id="IPR000209">
    <property type="entry name" value="Peptidase_S8/S53_dom"/>
</dbReference>
<organism evidence="8 9">
    <name type="scientific">Lysobacter hankyongensis</name>
    <dbReference type="NCBI Taxonomy" id="1176535"/>
    <lineage>
        <taxon>Bacteria</taxon>
        <taxon>Pseudomonadati</taxon>
        <taxon>Pseudomonadota</taxon>
        <taxon>Gammaproteobacteria</taxon>
        <taxon>Lysobacterales</taxon>
        <taxon>Lysobacteraceae</taxon>
        <taxon>Lysobacter</taxon>
    </lineage>
</organism>
<dbReference type="InterPro" id="IPR015500">
    <property type="entry name" value="Peptidase_S8_subtilisin-rel"/>
</dbReference>
<evidence type="ECO:0000256" key="1">
    <source>
        <dbReference type="ARBA" id="ARBA00011073"/>
    </source>
</evidence>
<evidence type="ECO:0000256" key="6">
    <source>
        <dbReference type="SAM" id="SignalP"/>
    </source>
</evidence>
<dbReference type="InterPro" id="IPR034176">
    <property type="entry name" value="Peptidases_S8_13"/>
</dbReference>
<dbReference type="CDD" id="cd07496">
    <property type="entry name" value="Peptidases_S8_13"/>
    <property type="match status" value="1"/>
</dbReference>
<keyword evidence="4 5" id="KW-0720">Serine protease</keyword>
<feature type="active site" description="Charge relay system" evidence="5">
    <location>
        <position position="234"/>
    </location>
</feature>
<evidence type="ECO:0000256" key="3">
    <source>
        <dbReference type="ARBA" id="ARBA00022801"/>
    </source>
</evidence>
<dbReference type="PRINTS" id="PR00723">
    <property type="entry name" value="SUBTILISIN"/>
</dbReference>
<dbReference type="InterPro" id="IPR023828">
    <property type="entry name" value="Peptidase_S8_Ser-AS"/>
</dbReference>
<dbReference type="SUPFAM" id="SSF52743">
    <property type="entry name" value="Subtilisin-like"/>
    <property type="match status" value="1"/>
</dbReference>
<evidence type="ECO:0000256" key="5">
    <source>
        <dbReference type="PROSITE-ProRule" id="PRU01240"/>
    </source>
</evidence>
<dbReference type="PANTHER" id="PTHR43806">
    <property type="entry name" value="PEPTIDASE S8"/>
    <property type="match status" value="1"/>
</dbReference>
<reference evidence="9" key="1">
    <citation type="journal article" date="2019" name="Int. J. Syst. Evol. Microbiol.">
        <title>The Global Catalogue of Microorganisms (GCM) 10K type strain sequencing project: providing services to taxonomists for standard genome sequencing and annotation.</title>
        <authorList>
            <consortium name="The Broad Institute Genomics Platform"/>
            <consortium name="The Broad Institute Genome Sequencing Center for Infectious Disease"/>
            <person name="Wu L."/>
            <person name="Ma J."/>
        </authorList>
    </citation>
    <scope>NUCLEOTIDE SEQUENCE [LARGE SCALE GENOMIC DNA]</scope>
    <source>
        <strain evidence="9">JCM 18204</strain>
    </source>
</reference>
<keyword evidence="3 5" id="KW-0378">Hydrolase</keyword>
<proteinExistence type="inferred from homology"/>